<proteinExistence type="predicted"/>
<keyword evidence="2" id="KW-1185">Reference proteome</keyword>
<accession>A0A9J6DEJ1</accession>
<dbReference type="AlphaFoldDB" id="A0A9J6DEJ1"/>
<evidence type="ECO:0000313" key="2">
    <source>
        <dbReference type="Proteomes" id="UP000821866"/>
    </source>
</evidence>
<comment type="caution">
    <text evidence="1">The sequence shown here is derived from an EMBL/GenBank/DDBJ whole genome shotgun (WGS) entry which is preliminary data.</text>
</comment>
<dbReference type="EMBL" id="JABSTU010000009">
    <property type="protein sequence ID" value="KAH8020525.1"/>
    <property type="molecule type" value="Genomic_DNA"/>
</dbReference>
<sequence>MPLTGYTKQWNDLAGELEKWLKARENELEALKVDYGDEESVNSAIEYLKEPFSSPEAIRFGRDCRALRGSTAGFNDGRNRRVEASVLAAAIKGDAQGLLPYLTRRAPSGFVIDVDGRTLCSIRPE</sequence>
<reference evidence="1" key="1">
    <citation type="journal article" date="2020" name="Cell">
        <title>Large-Scale Comparative Analyses of Tick Genomes Elucidate Their Genetic Diversity and Vector Capacities.</title>
        <authorList>
            <consortium name="Tick Genome and Microbiome Consortium (TIGMIC)"/>
            <person name="Jia N."/>
            <person name="Wang J."/>
            <person name="Shi W."/>
            <person name="Du L."/>
            <person name="Sun Y."/>
            <person name="Zhan W."/>
            <person name="Jiang J.F."/>
            <person name="Wang Q."/>
            <person name="Zhang B."/>
            <person name="Ji P."/>
            <person name="Bell-Sakyi L."/>
            <person name="Cui X.M."/>
            <person name="Yuan T.T."/>
            <person name="Jiang B.G."/>
            <person name="Yang W.F."/>
            <person name="Lam T.T."/>
            <person name="Chang Q.C."/>
            <person name="Ding S.J."/>
            <person name="Wang X.J."/>
            <person name="Zhu J.G."/>
            <person name="Ruan X.D."/>
            <person name="Zhao L."/>
            <person name="Wei J.T."/>
            <person name="Ye R.Z."/>
            <person name="Que T.C."/>
            <person name="Du C.H."/>
            <person name="Zhou Y.H."/>
            <person name="Cheng J.X."/>
            <person name="Dai P.F."/>
            <person name="Guo W.B."/>
            <person name="Han X.H."/>
            <person name="Huang E.J."/>
            <person name="Li L.F."/>
            <person name="Wei W."/>
            <person name="Gao Y.C."/>
            <person name="Liu J.Z."/>
            <person name="Shao H.Z."/>
            <person name="Wang X."/>
            <person name="Wang C.C."/>
            <person name="Yang T.C."/>
            <person name="Huo Q.B."/>
            <person name="Li W."/>
            <person name="Chen H.Y."/>
            <person name="Chen S.E."/>
            <person name="Zhou L.G."/>
            <person name="Ni X.B."/>
            <person name="Tian J.H."/>
            <person name="Sheng Y."/>
            <person name="Liu T."/>
            <person name="Pan Y.S."/>
            <person name="Xia L.Y."/>
            <person name="Li J."/>
            <person name="Zhao F."/>
            <person name="Cao W.C."/>
        </authorList>
    </citation>
    <scope>NUCLEOTIDE SEQUENCE</scope>
    <source>
        <strain evidence="1">Rmic-2018</strain>
    </source>
</reference>
<dbReference type="Proteomes" id="UP000821866">
    <property type="component" value="Chromosome 7"/>
</dbReference>
<reference evidence="1" key="2">
    <citation type="submission" date="2021-09" db="EMBL/GenBank/DDBJ databases">
        <authorList>
            <person name="Jia N."/>
            <person name="Wang J."/>
            <person name="Shi W."/>
            <person name="Du L."/>
            <person name="Sun Y."/>
            <person name="Zhan W."/>
            <person name="Jiang J."/>
            <person name="Wang Q."/>
            <person name="Zhang B."/>
            <person name="Ji P."/>
            <person name="Sakyi L.B."/>
            <person name="Cui X."/>
            <person name="Yuan T."/>
            <person name="Jiang B."/>
            <person name="Yang W."/>
            <person name="Lam T.T.-Y."/>
            <person name="Chang Q."/>
            <person name="Ding S."/>
            <person name="Wang X."/>
            <person name="Zhu J."/>
            <person name="Ruan X."/>
            <person name="Zhao L."/>
            <person name="Wei J."/>
            <person name="Que T."/>
            <person name="Du C."/>
            <person name="Cheng J."/>
            <person name="Dai P."/>
            <person name="Han X."/>
            <person name="Huang E."/>
            <person name="Gao Y."/>
            <person name="Liu J."/>
            <person name="Shao H."/>
            <person name="Ye R."/>
            <person name="Li L."/>
            <person name="Wei W."/>
            <person name="Wang X."/>
            <person name="Wang C."/>
            <person name="Huo Q."/>
            <person name="Li W."/>
            <person name="Guo W."/>
            <person name="Chen H."/>
            <person name="Chen S."/>
            <person name="Zhou L."/>
            <person name="Zhou L."/>
            <person name="Ni X."/>
            <person name="Tian J."/>
            <person name="Zhou Y."/>
            <person name="Sheng Y."/>
            <person name="Liu T."/>
            <person name="Pan Y."/>
            <person name="Xia L."/>
            <person name="Li J."/>
            <person name="Zhao F."/>
            <person name="Cao W."/>
        </authorList>
    </citation>
    <scope>NUCLEOTIDE SEQUENCE</scope>
    <source>
        <strain evidence="1">Rmic-2018</strain>
        <tissue evidence="1">Larvae</tissue>
    </source>
</reference>
<gene>
    <name evidence="1" type="ORF">HPB51_002474</name>
</gene>
<evidence type="ECO:0000313" key="1">
    <source>
        <dbReference type="EMBL" id="KAH8020525.1"/>
    </source>
</evidence>
<name>A0A9J6DEJ1_RHIMP</name>
<organism evidence="1 2">
    <name type="scientific">Rhipicephalus microplus</name>
    <name type="common">Cattle tick</name>
    <name type="synonym">Boophilus microplus</name>
    <dbReference type="NCBI Taxonomy" id="6941"/>
    <lineage>
        <taxon>Eukaryota</taxon>
        <taxon>Metazoa</taxon>
        <taxon>Ecdysozoa</taxon>
        <taxon>Arthropoda</taxon>
        <taxon>Chelicerata</taxon>
        <taxon>Arachnida</taxon>
        <taxon>Acari</taxon>
        <taxon>Parasitiformes</taxon>
        <taxon>Ixodida</taxon>
        <taxon>Ixodoidea</taxon>
        <taxon>Ixodidae</taxon>
        <taxon>Rhipicephalinae</taxon>
        <taxon>Rhipicephalus</taxon>
        <taxon>Boophilus</taxon>
    </lineage>
</organism>
<protein>
    <submittedName>
        <fullName evidence="1">Uncharacterized protein</fullName>
    </submittedName>
</protein>
<dbReference type="VEuPathDB" id="VectorBase:LOC119174948"/>